<evidence type="ECO:0000313" key="2">
    <source>
        <dbReference type="EMBL" id="QDU84036.1"/>
    </source>
</evidence>
<organism evidence="2 3">
    <name type="scientific">Rohdeia mirabilis</name>
    <dbReference type="NCBI Taxonomy" id="2528008"/>
    <lineage>
        <taxon>Bacteria</taxon>
        <taxon>Pseudomonadati</taxon>
        <taxon>Planctomycetota</taxon>
        <taxon>Planctomycetia</taxon>
        <taxon>Planctomycetia incertae sedis</taxon>
        <taxon>Rohdeia</taxon>
    </lineage>
</organism>
<sequence>MPCLERHTFGRIPQAVDERKMAVLAHALRQVVQVAERVRDGEAELDRAGDGPWLVRRWSEGEAVVRREASPAEPVGARAEISEADAEALRSELGSDGSTVELDLFPTNSVIQDEADGEPWMAACLLEVDPASGMVLAVELGRGSEREPWALEYLVGAWRERGGIPGRVVVRERTAELLGDALVQLGIEVSVSDRLPMPEPARDGLLARLDRS</sequence>
<dbReference type="EMBL" id="CP036290">
    <property type="protein sequence ID" value="QDU84036.1"/>
    <property type="molecule type" value="Genomic_DNA"/>
</dbReference>
<feature type="domain" description="DUF6930" evidence="1">
    <location>
        <begin position="93"/>
        <end position="205"/>
    </location>
</feature>
<dbReference type="Pfam" id="PF22007">
    <property type="entry name" value="DUF6930"/>
    <property type="match status" value="1"/>
</dbReference>
<evidence type="ECO:0000259" key="1">
    <source>
        <dbReference type="Pfam" id="PF22007"/>
    </source>
</evidence>
<keyword evidence="3" id="KW-1185">Reference proteome</keyword>
<name>A0A518CXW3_9BACT</name>
<gene>
    <name evidence="2" type="ORF">Pla163_11370</name>
</gene>
<proteinExistence type="predicted"/>
<evidence type="ECO:0000313" key="3">
    <source>
        <dbReference type="Proteomes" id="UP000319342"/>
    </source>
</evidence>
<reference evidence="2 3" key="1">
    <citation type="submission" date="2019-02" db="EMBL/GenBank/DDBJ databases">
        <title>Deep-cultivation of Planctomycetes and their phenomic and genomic characterization uncovers novel biology.</title>
        <authorList>
            <person name="Wiegand S."/>
            <person name="Jogler M."/>
            <person name="Boedeker C."/>
            <person name="Pinto D."/>
            <person name="Vollmers J."/>
            <person name="Rivas-Marin E."/>
            <person name="Kohn T."/>
            <person name="Peeters S.H."/>
            <person name="Heuer A."/>
            <person name="Rast P."/>
            <person name="Oberbeckmann S."/>
            <person name="Bunk B."/>
            <person name="Jeske O."/>
            <person name="Meyerdierks A."/>
            <person name="Storesund J.E."/>
            <person name="Kallscheuer N."/>
            <person name="Luecker S."/>
            <person name="Lage O.M."/>
            <person name="Pohl T."/>
            <person name="Merkel B.J."/>
            <person name="Hornburger P."/>
            <person name="Mueller R.-W."/>
            <person name="Bruemmer F."/>
            <person name="Labrenz M."/>
            <person name="Spormann A.M."/>
            <person name="Op den Camp H."/>
            <person name="Overmann J."/>
            <person name="Amann R."/>
            <person name="Jetten M.S.M."/>
            <person name="Mascher T."/>
            <person name="Medema M.H."/>
            <person name="Devos D.P."/>
            <person name="Kaster A.-K."/>
            <person name="Ovreas L."/>
            <person name="Rohde M."/>
            <person name="Galperin M.Y."/>
            <person name="Jogler C."/>
        </authorList>
    </citation>
    <scope>NUCLEOTIDE SEQUENCE [LARGE SCALE GENOMIC DNA]</scope>
    <source>
        <strain evidence="2 3">Pla163</strain>
    </source>
</reference>
<dbReference type="InterPro" id="IPR054216">
    <property type="entry name" value="DUF6930"/>
</dbReference>
<dbReference type="AlphaFoldDB" id="A0A518CXW3"/>
<accession>A0A518CXW3</accession>
<dbReference type="Proteomes" id="UP000319342">
    <property type="component" value="Chromosome"/>
</dbReference>
<protein>
    <recommendedName>
        <fullName evidence="1">DUF6930 domain-containing protein</fullName>
    </recommendedName>
</protein>